<keyword evidence="2" id="KW-1185">Reference proteome</keyword>
<comment type="caution">
    <text evidence="1">The sequence shown here is derived from an EMBL/GenBank/DDBJ whole genome shotgun (WGS) entry which is preliminary data.</text>
</comment>
<proteinExistence type="predicted"/>
<organism evidence="1 2">
    <name type="scientific">Eretmocerus hayati</name>
    <dbReference type="NCBI Taxonomy" id="131215"/>
    <lineage>
        <taxon>Eukaryota</taxon>
        <taxon>Metazoa</taxon>
        <taxon>Ecdysozoa</taxon>
        <taxon>Arthropoda</taxon>
        <taxon>Hexapoda</taxon>
        <taxon>Insecta</taxon>
        <taxon>Pterygota</taxon>
        <taxon>Neoptera</taxon>
        <taxon>Endopterygota</taxon>
        <taxon>Hymenoptera</taxon>
        <taxon>Apocrita</taxon>
        <taxon>Proctotrupomorpha</taxon>
        <taxon>Chalcidoidea</taxon>
        <taxon>Aphelinidae</taxon>
        <taxon>Aphelininae</taxon>
        <taxon>Eretmocerus</taxon>
    </lineage>
</organism>
<evidence type="ECO:0000313" key="1">
    <source>
        <dbReference type="EMBL" id="KAJ8674314.1"/>
    </source>
</evidence>
<accession>A0ACC2NVJ2</accession>
<name>A0ACC2NVJ2_9HYME</name>
<reference evidence="1" key="1">
    <citation type="submission" date="2023-04" db="EMBL/GenBank/DDBJ databases">
        <title>A chromosome-level genome assembly of the parasitoid wasp Eretmocerus hayati.</title>
        <authorList>
            <person name="Zhong Y."/>
            <person name="Liu S."/>
            <person name="Liu Y."/>
        </authorList>
    </citation>
    <scope>NUCLEOTIDE SEQUENCE</scope>
    <source>
        <strain evidence="1">ZJU_SS_LIU_2023</strain>
    </source>
</reference>
<protein>
    <submittedName>
        <fullName evidence="1">Uncharacterized protein</fullName>
    </submittedName>
</protein>
<sequence length="206" mass="23224">MVLGVARDETGGNLKVTAYSNAFGAKMNLHLLNFTCHSCGDDVDIQDPETIWAHECFIVYDRAARAIAADDENGLFIVSKQLLDEALARRQVVNISAAFNELDNSVSILEDTEPTESFNYMKLSNAPRTKVRKGNELTVREGQKPIHSDETKEAIILSVEERFLLWNFIREEVKDRDRFSVATGWSSVTEEIGEPSQNTKWAKKEL</sequence>
<gene>
    <name evidence="1" type="ORF">QAD02_005576</name>
</gene>
<dbReference type="Proteomes" id="UP001239111">
    <property type="component" value="Chromosome 3"/>
</dbReference>
<dbReference type="EMBL" id="CM056743">
    <property type="protein sequence ID" value="KAJ8674314.1"/>
    <property type="molecule type" value="Genomic_DNA"/>
</dbReference>
<evidence type="ECO:0000313" key="2">
    <source>
        <dbReference type="Proteomes" id="UP001239111"/>
    </source>
</evidence>